<evidence type="ECO:0000259" key="3">
    <source>
        <dbReference type="SMART" id="SM00382"/>
    </source>
</evidence>
<gene>
    <name evidence="4" type="ORF">SELMODRAFT_409598</name>
</gene>
<dbReference type="GO" id="GO:0016887">
    <property type="term" value="F:ATP hydrolysis activity"/>
    <property type="evidence" value="ECO:0000318"/>
    <property type="project" value="GO_Central"/>
</dbReference>
<feature type="domain" description="AAA+ ATPase" evidence="3">
    <location>
        <begin position="115"/>
        <end position="235"/>
    </location>
</feature>
<accession>D8RBY7</accession>
<dbReference type="Gene3D" id="1.10.8.60">
    <property type="match status" value="1"/>
</dbReference>
<dbReference type="GO" id="GO:0005634">
    <property type="term" value="C:nucleus"/>
    <property type="evidence" value="ECO:0000318"/>
    <property type="project" value="GO_Central"/>
</dbReference>
<dbReference type="GO" id="GO:0005524">
    <property type="term" value="F:ATP binding"/>
    <property type="evidence" value="ECO:0007669"/>
    <property type="project" value="UniProtKB-KW"/>
</dbReference>
<protein>
    <recommendedName>
        <fullName evidence="3">AAA+ ATPase domain-containing protein</fullName>
    </recommendedName>
</protein>
<dbReference type="PANTHER" id="PTHR23077">
    <property type="entry name" value="AAA-FAMILY ATPASE"/>
    <property type="match status" value="1"/>
</dbReference>
<evidence type="ECO:0000313" key="5">
    <source>
        <dbReference type="Proteomes" id="UP000001514"/>
    </source>
</evidence>
<evidence type="ECO:0000256" key="1">
    <source>
        <dbReference type="ARBA" id="ARBA00022741"/>
    </source>
</evidence>
<dbReference type="InterPro" id="IPR050168">
    <property type="entry name" value="AAA_ATPase_domain"/>
</dbReference>
<dbReference type="STRING" id="88036.D8RBY7"/>
<organism evidence="5">
    <name type="scientific">Selaginella moellendorffii</name>
    <name type="common">Spikemoss</name>
    <dbReference type="NCBI Taxonomy" id="88036"/>
    <lineage>
        <taxon>Eukaryota</taxon>
        <taxon>Viridiplantae</taxon>
        <taxon>Streptophyta</taxon>
        <taxon>Embryophyta</taxon>
        <taxon>Tracheophyta</taxon>
        <taxon>Lycopodiopsida</taxon>
        <taxon>Selaginellales</taxon>
        <taxon>Selaginellaceae</taxon>
        <taxon>Selaginella</taxon>
    </lineage>
</organism>
<dbReference type="SUPFAM" id="SSF52540">
    <property type="entry name" value="P-loop containing nucleoside triphosphate hydrolases"/>
    <property type="match status" value="1"/>
</dbReference>
<dbReference type="KEGG" id="smo:SELMODRAFT_409598"/>
<keyword evidence="2" id="KW-0067">ATP-binding</keyword>
<evidence type="ECO:0000256" key="2">
    <source>
        <dbReference type="ARBA" id="ARBA00022840"/>
    </source>
</evidence>
<dbReference type="eggNOG" id="KOG0733">
    <property type="taxonomic scope" value="Eukaryota"/>
</dbReference>
<dbReference type="Pfam" id="PF00004">
    <property type="entry name" value="AAA"/>
    <property type="match status" value="1"/>
</dbReference>
<dbReference type="InParanoid" id="D8RBY7"/>
<name>D8RBY7_SELML</name>
<dbReference type="Proteomes" id="UP000001514">
    <property type="component" value="Unassembled WGS sequence"/>
</dbReference>
<reference evidence="4 5" key="1">
    <citation type="journal article" date="2011" name="Science">
        <title>The Selaginella genome identifies genetic changes associated with the evolution of vascular plants.</title>
        <authorList>
            <person name="Banks J.A."/>
            <person name="Nishiyama T."/>
            <person name="Hasebe M."/>
            <person name="Bowman J.L."/>
            <person name="Gribskov M."/>
            <person name="dePamphilis C."/>
            <person name="Albert V.A."/>
            <person name="Aono N."/>
            <person name="Aoyama T."/>
            <person name="Ambrose B.A."/>
            <person name="Ashton N.W."/>
            <person name="Axtell M.J."/>
            <person name="Barker E."/>
            <person name="Barker M.S."/>
            <person name="Bennetzen J.L."/>
            <person name="Bonawitz N.D."/>
            <person name="Chapple C."/>
            <person name="Cheng C."/>
            <person name="Correa L.G."/>
            <person name="Dacre M."/>
            <person name="DeBarry J."/>
            <person name="Dreyer I."/>
            <person name="Elias M."/>
            <person name="Engstrom E.M."/>
            <person name="Estelle M."/>
            <person name="Feng L."/>
            <person name="Finet C."/>
            <person name="Floyd S.K."/>
            <person name="Frommer W.B."/>
            <person name="Fujita T."/>
            <person name="Gramzow L."/>
            <person name="Gutensohn M."/>
            <person name="Harholt J."/>
            <person name="Hattori M."/>
            <person name="Heyl A."/>
            <person name="Hirai T."/>
            <person name="Hiwatashi Y."/>
            <person name="Ishikawa M."/>
            <person name="Iwata M."/>
            <person name="Karol K.G."/>
            <person name="Koehler B."/>
            <person name="Kolukisaoglu U."/>
            <person name="Kubo M."/>
            <person name="Kurata T."/>
            <person name="Lalonde S."/>
            <person name="Li K."/>
            <person name="Li Y."/>
            <person name="Litt A."/>
            <person name="Lyons E."/>
            <person name="Manning G."/>
            <person name="Maruyama T."/>
            <person name="Michael T.P."/>
            <person name="Mikami K."/>
            <person name="Miyazaki S."/>
            <person name="Morinaga S."/>
            <person name="Murata T."/>
            <person name="Mueller-Roeber B."/>
            <person name="Nelson D.R."/>
            <person name="Obara M."/>
            <person name="Oguri Y."/>
            <person name="Olmstead R.G."/>
            <person name="Onodera N."/>
            <person name="Petersen B.L."/>
            <person name="Pils B."/>
            <person name="Prigge M."/>
            <person name="Rensing S.A."/>
            <person name="Riano-Pachon D.M."/>
            <person name="Roberts A.W."/>
            <person name="Sato Y."/>
            <person name="Scheller H.V."/>
            <person name="Schulz B."/>
            <person name="Schulz C."/>
            <person name="Shakirov E.V."/>
            <person name="Shibagaki N."/>
            <person name="Shinohara N."/>
            <person name="Shippen D.E."/>
            <person name="Soerensen I."/>
            <person name="Sotooka R."/>
            <person name="Sugimoto N."/>
            <person name="Sugita M."/>
            <person name="Sumikawa N."/>
            <person name="Tanurdzic M."/>
            <person name="Theissen G."/>
            <person name="Ulvskov P."/>
            <person name="Wakazuki S."/>
            <person name="Weng J.K."/>
            <person name="Willats W.W."/>
            <person name="Wipf D."/>
            <person name="Wolf P.G."/>
            <person name="Yang L."/>
            <person name="Zimmer A.D."/>
            <person name="Zhu Q."/>
            <person name="Mitros T."/>
            <person name="Hellsten U."/>
            <person name="Loque D."/>
            <person name="Otillar R."/>
            <person name="Salamov A."/>
            <person name="Schmutz J."/>
            <person name="Shapiro H."/>
            <person name="Lindquist E."/>
            <person name="Lucas S."/>
            <person name="Rokhsar D."/>
            <person name="Grigoriev I.V."/>
        </authorList>
    </citation>
    <scope>NUCLEOTIDE SEQUENCE [LARGE SCALE GENOMIC DNA]</scope>
</reference>
<keyword evidence="5" id="KW-1185">Reference proteome</keyword>
<dbReference type="InterPro" id="IPR027417">
    <property type="entry name" value="P-loop_NTPase"/>
</dbReference>
<proteinExistence type="predicted"/>
<dbReference type="OMA" id="MSEYLFP"/>
<dbReference type="InterPro" id="IPR003959">
    <property type="entry name" value="ATPase_AAA_core"/>
</dbReference>
<dbReference type="AlphaFoldDB" id="D8RBY7"/>
<dbReference type="GO" id="GO:0042254">
    <property type="term" value="P:ribosome biogenesis"/>
    <property type="evidence" value="ECO:0000318"/>
    <property type="project" value="GO_Central"/>
</dbReference>
<dbReference type="Gene3D" id="3.40.50.300">
    <property type="entry name" value="P-loop containing nucleotide triphosphate hydrolases"/>
    <property type="match status" value="1"/>
</dbReference>
<dbReference type="GO" id="GO:1990275">
    <property type="term" value="F:preribosome binding"/>
    <property type="evidence" value="ECO:0000318"/>
    <property type="project" value="GO_Central"/>
</dbReference>
<sequence length="321" mass="36640">MSEYLFPMKRLACPQLKIYNYLPIFPLIFIAFQLKTRNVGAHMEAHGGSLRQRFHEADLQLMFVRTEDFMEALPRVPRSSREVGFEGIPTIGWDLVYAPTNLRSEITSFLTGTFESGYLLLCGPSGCGKRTVTKAACHEARLNFIYVEGRRLMMRGPDSIKKLFSLAKAAEPTLVYFDETEELIAEKDWDKLVEVVKTLSASDHVRVIMAAKKQAEELQDATKTLEFQLPEETGREVMLRTLLTNKSVADDVDFQRIAELTEKLTYADLRRLTSDASEICLREFQAQKQLGTGGPGRPMLQHKHFMQALLRDLPVDWFLIQ</sequence>
<dbReference type="PANTHER" id="PTHR23077:SF171">
    <property type="entry name" value="NUCLEAR VALOSIN-CONTAINING PROTEIN-LIKE"/>
    <property type="match status" value="1"/>
</dbReference>
<dbReference type="InterPro" id="IPR003593">
    <property type="entry name" value="AAA+_ATPase"/>
</dbReference>
<dbReference type="EMBL" id="GL377575">
    <property type="protein sequence ID" value="EFJ30583.1"/>
    <property type="molecule type" value="Genomic_DNA"/>
</dbReference>
<evidence type="ECO:0000313" key="4">
    <source>
        <dbReference type="EMBL" id="EFJ30583.1"/>
    </source>
</evidence>
<keyword evidence="1" id="KW-0547">Nucleotide-binding</keyword>
<dbReference type="HOGENOM" id="CLU_967723_0_0_1"/>
<dbReference type="SMART" id="SM00382">
    <property type="entry name" value="AAA"/>
    <property type="match status" value="1"/>
</dbReference>
<dbReference type="Gramene" id="EFJ30583">
    <property type="protein sequence ID" value="EFJ30583"/>
    <property type="gene ID" value="SELMODRAFT_409598"/>
</dbReference>